<dbReference type="EMBL" id="ASGP02000002">
    <property type="protein sequence ID" value="KAH9522975.1"/>
    <property type="molecule type" value="Genomic_DNA"/>
</dbReference>
<reference evidence="2" key="1">
    <citation type="submission" date="2013-05" db="EMBL/GenBank/DDBJ databases">
        <authorList>
            <person name="Yim A.K.Y."/>
            <person name="Chan T.F."/>
            <person name="Ji K.M."/>
            <person name="Liu X.Y."/>
            <person name="Zhou J.W."/>
            <person name="Li R.Q."/>
            <person name="Yang K.Y."/>
            <person name="Li J."/>
            <person name="Li M."/>
            <person name="Law P.T.W."/>
            <person name="Wu Y.L."/>
            <person name="Cai Z.L."/>
            <person name="Qin H."/>
            <person name="Bao Y."/>
            <person name="Leung R.K.K."/>
            <person name="Ng P.K.S."/>
            <person name="Zou J."/>
            <person name="Zhong X.J."/>
            <person name="Ran P.X."/>
            <person name="Zhong N.S."/>
            <person name="Liu Z.G."/>
            <person name="Tsui S.K.W."/>
        </authorList>
    </citation>
    <scope>NUCLEOTIDE SEQUENCE</scope>
    <source>
        <strain evidence="2">Derf</strain>
        <tissue evidence="2">Whole organism</tissue>
    </source>
</reference>
<evidence type="ECO:0000313" key="3">
    <source>
        <dbReference type="Proteomes" id="UP000790347"/>
    </source>
</evidence>
<evidence type="ECO:0000256" key="1">
    <source>
        <dbReference type="SAM" id="Phobius"/>
    </source>
</evidence>
<gene>
    <name evidence="2" type="ORF">DERF_006528</name>
</gene>
<keyword evidence="3" id="KW-1185">Reference proteome</keyword>
<comment type="caution">
    <text evidence="2">The sequence shown here is derived from an EMBL/GenBank/DDBJ whole genome shotgun (WGS) entry which is preliminary data.</text>
</comment>
<name>A0A922I959_DERFA</name>
<evidence type="ECO:0000313" key="2">
    <source>
        <dbReference type="EMBL" id="KAH9522975.1"/>
    </source>
</evidence>
<sequence length="80" mass="9280">MHALDDEVAKFFISTKIISTFTNLCYNLKMVMVLKTGHHAMMMSMNLVNHTVIYCHYYSGCLWLFSLFLLLTFLAGHIMI</sequence>
<dbReference type="AlphaFoldDB" id="A0A922I959"/>
<reference evidence="2" key="2">
    <citation type="journal article" date="2022" name="Res Sq">
        <title>Comparative Genomics Reveals Insights into the Divergent Evolution of Astigmatic Mites and Household Pest Adaptations.</title>
        <authorList>
            <person name="Xiong Q."/>
            <person name="Wan A.T.-Y."/>
            <person name="Liu X.-Y."/>
            <person name="Fung C.S.-H."/>
            <person name="Xiao X."/>
            <person name="Malainual N."/>
            <person name="Hou J."/>
            <person name="Wang L."/>
            <person name="Wang M."/>
            <person name="Yang K."/>
            <person name="Cui Y."/>
            <person name="Leung E."/>
            <person name="Nong W."/>
            <person name="Shin S.-K."/>
            <person name="Au S."/>
            <person name="Jeong K.Y."/>
            <person name="Chew F.T."/>
            <person name="Hui J."/>
            <person name="Leung T.F."/>
            <person name="Tungtrongchitr A."/>
            <person name="Zhong N."/>
            <person name="Liu Z."/>
            <person name="Tsui S."/>
        </authorList>
    </citation>
    <scope>NUCLEOTIDE SEQUENCE</scope>
    <source>
        <strain evidence="2">Derf</strain>
        <tissue evidence="2">Whole organism</tissue>
    </source>
</reference>
<proteinExistence type="predicted"/>
<keyword evidence="1" id="KW-0472">Membrane</keyword>
<organism evidence="2 3">
    <name type="scientific">Dermatophagoides farinae</name>
    <name type="common">American house dust mite</name>
    <dbReference type="NCBI Taxonomy" id="6954"/>
    <lineage>
        <taxon>Eukaryota</taxon>
        <taxon>Metazoa</taxon>
        <taxon>Ecdysozoa</taxon>
        <taxon>Arthropoda</taxon>
        <taxon>Chelicerata</taxon>
        <taxon>Arachnida</taxon>
        <taxon>Acari</taxon>
        <taxon>Acariformes</taxon>
        <taxon>Sarcoptiformes</taxon>
        <taxon>Astigmata</taxon>
        <taxon>Psoroptidia</taxon>
        <taxon>Analgoidea</taxon>
        <taxon>Pyroglyphidae</taxon>
        <taxon>Dermatophagoidinae</taxon>
        <taxon>Dermatophagoides</taxon>
    </lineage>
</organism>
<keyword evidence="1" id="KW-1133">Transmembrane helix</keyword>
<accession>A0A922I959</accession>
<dbReference type="Proteomes" id="UP000790347">
    <property type="component" value="Unassembled WGS sequence"/>
</dbReference>
<keyword evidence="1" id="KW-0812">Transmembrane</keyword>
<feature type="transmembrane region" description="Helical" evidence="1">
    <location>
        <begin position="51"/>
        <end position="75"/>
    </location>
</feature>
<protein>
    <submittedName>
        <fullName evidence="2">Uncharacterized protein</fullName>
    </submittedName>
</protein>